<dbReference type="HOGENOM" id="CLU_833400_0_0_11"/>
<dbReference type="Proteomes" id="UP000000851">
    <property type="component" value="Chromosome"/>
</dbReference>
<evidence type="ECO:0000313" key="2">
    <source>
        <dbReference type="Proteomes" id="UP000000851"/>
    </source>
</evidence>
<keyword evidence="2" id="KW-1185">Reference proteome</keyword>
<evidence type="ECO:0000313" key="1">
    <source>
        <dbReference type="EMBL" id="ACU70042.1"/>
    </source>
</evidence>
<dbReference type="KEGG" id="cai:Caci_1116"/>
<sequence>MPVGQAAPVAAKPVRESVVVPRQAAAMPELAGQRHAVARPVRKMALVAAKQVLESVLVRRTVATPHRHEAANRARERAVCRKAAARLEPAVVWLRTDAPRRHEAANTARERAACRKAAARRVRQMALHAAGLRAVAARPELAVVRRLIAAMRRRREAAAAIAGSELPPAVAARPVRWAALDTAGRVVVVAMRAAVASPGSESARVGARKAADAAAGRGPSRFRFRMGSPGGVDTGAGRVGSCSPPWRAELLLLCAKGRAVVVAATRLLGEGVCRSRGAWALGALGPLRRAGGGLASAIRGCGCACGWDGPRLRPVLICVHRVRWGERSSRPGG</sequence>
<dbReference type="AlphaFoldDB" id="C7Q5U5"/>
<organism evidence="1 2">
    <name type="scientific">Catenulispora acidiphila (strain DSM 44928 / JCM 14897 / NBRC 102108 / NRRL B-24433 / ID139908)</name>
    <dbReference type="NCBI Taxonomy" id="479433"/>
    <lineage>
        <taxon>Bacteria</taxon>
        <taxon>Bacillati</taxon>
        <taxon>Actinomycetota</taxon>
        <taxon>Actinomycetes</taxon>
        <taxon>Catenulisporales</taxon>
        <taxon>Catenulisporaceae</taxon>
        <taxon>Catenulispora</taxon>
    </lineage>
</organism>
<gene>
    <name evidence="1" type="ordered locus">Caci_1116</name>
</gene>
<name>C7Q5U5_CATAD</name>
<dbReference type="EMBL" id="CP001700">
    <property type="protein sequence ID" value="ACU70042.1"/>
    <property type="molecule type" value="Genomic_DNA"/>
</dbReference>
<reference evidence="1 2" key="1">
    <citation type="journal article" date="2009" name="Stand. Genomic Sci.">
        <title>Complete genome sequence of Catenulispora acidiphila type strain (ID 139908).</title>
        <authorList>
            <person name="Copeland A."/>
            <person name="Lapidus A."/>
            <person name="Glavina Del Rio T."/>
            <person name="Nolan M."/>
            <person name="Lucas S."/>
            <person name="Chen F."/>
            <person name="Tice H."/>
            <person name="Cheng J.F."/>
            <person name="Bruce D."/>
            <person name="Goodwin L."/>
            <person name="Pitluck S."/>
            <person name="Mikhailova N."/>
            <person name="Pati A."/>
            <person name="Ivanova N."/>
            <person name="Mavromatis K."/>
            <person name="Chen A."/>
            <person name="Palaniappan K."/>
            <person name="Chain P."/>
            <person name="Land M."/>
            <person name="Hauser L."/>
            <person name="Chang Y.J."/>
            <person name="Jeffries C.D."/>
            <person name="Chertkov O."/>
            <person name="Brettin T."/>
            <person name="Detter J.C."/>
            <person name="Han C."/>
            <person name="Ali Z."/>
            <person name="Tindall B.J."/>
            <person name="Goker M."/>
            <person name="Bristow J."/>
            <person name="Eisen J.A."/>
            <person name="Markowitz V."/>
            <person name="Hugenholtz P."/>
            <person name="Kyrpides N.C."/>
            <person name="Klenk H.P."/>
        </authorList>
    </citation>
    <scope>NUCLEOTIDE SEQUENCE [LARGE SCALE GENOMIC DNA]</scope>
    <source>
        <strain evidence="2">DSM 44928 / JCM 14897 / NBRC 102108 / NRRL B-24433 / ID139908</strain>
    </source>
</reference>
<protein>
    <submittedName>
        <fullName evidence="1">Uncharacterized protein</fullName>
    </submittedName>
</protein>
<dbReference type="InParanoid" id="C7Q5U5"/>
<accession>C7Q5U5</accession>
<proteinExistence type="predicted"/>